<dbReference type="EMBL" id="ANIY01003063">
    <property type="protein sequence ID" value="ETP37494.1"/>
    <property type="molecule type" value="Genomic_DNA"/>
</dbReference>
<proteinExistence type="predicted"/>
<dbReference type="Proteomes" id="UP000018948">
    <property type="component" value="Unassembled WGS sequence"/>
</dbReference>
<evidence type="ECO:0000313" key="1">
    <source>
        <dbReference type="EMBL" id="ETP37494.1"/>
    </source>
</evidence>
<comment type="caution">
    <text evidence="1">The sequence shown here is derived from an EMBL/GenBank/DDBJ whole genome shotgun (WGS) entry which is preliminary data.</text>
</comment>
<evidence type="ECO:0000313" key="2">
    <source>
        <dbReference type="Proteomes" id="UP000018948"/>
    </source>
</evidence>
<sequence>MSKVPMNYADVFEMCFFARFQELFDKAQRLCDALPGFFTSDQKFGDSSLRINIFDGQSYKFRQSDAFVGFRNCTANMNNMGGWWVEASGLVGETMLVALAVKSMARAPKKILKAECKKFNDLLESSQERTAVLTECAANYNGKVAQLFSRKDAETRAESFDVQDTLKETLEKIIEKPEVESIDRFGKKREHFLRIGSEETKF</sequence>
<accession>W2YU76</accession>
<protein>
    <submittedName>
        <fullName evidence="1">Uncharacterized protein</fullName>
    </submittedName>
</protein>
<organism evidence="1 2">
    <name type="scientific">Phytophthora nicotianae P10297</name>
    <dbReference type="NCBI Taxonomy" id="1317064"/>
    <lineage>
        <taxon>Eukaryota</taxon>
        <taxon>Sar</taxon>
        <taxon>Stramenopiles</taxon>
        <taxon>Oomycota</taxon>
        <taxon>Peronosporomycetes</taxon>
        <taxon>Peronosporales</taxon>
        <taxon>Peronosporaceae</taxon>
        <taxon>Phytophthora</taxon>
    </lineage>
</organism>
<reference evidence="1 2" key="1">
    <citation type="submission" date="2013-11" db="EMBL/GenBank/DDBJ databases">
        <title>The Genome Sequence of Phytophthora parasitica P10297.</title>
        <authorList>
            <consortium name="The Broad Institute Genomics Platform"/>
            <person name="Russ C."/>
            <person name="Tyler B."/>
            <person name="Panabieres F."/>
            <person name="Shan W."/>
            <person name="Tripathy S."/>
            <person name="Grunwald N."/>
            <person name="Machado M."/>
            <person name="Johnson C.S."/>
            <person name="Walker B."/>
            <person name="Young S.K."/>
            <person name="Zeng Q."/>
            <person name="Gargeya S."/>
            <person name="Fitzgerald M."/>
            <person name="Haas B."/>
            <person name="Abouelleil A."/>
            <person name="Allen A.W."/>
            <person name="Alvarado L."/>
            <person name="Arachchi H.M."/>
            <person name="Berlin A.M."/>
            <person name="Chapman S.B."/>
            <person name="Gainer-Dewar J."/>
            <person name="Goldberg J."/>
            <person name="Griggs A."/>
            <person name="Gujja S."/>
            <person name="Hansen M."/>
            <person name="Howarth C."/>
            <person name="Imamovic A."/>
            <person name="Ireland A."/>
            <person name="Larimer J."/>
            <person name="McCowan C."/>
            <person name="Murphy C."/>
            <person name="Pearson M."/>
            <person name="Poon T.W."/>
            <person name="Priest M."/>
            <person name="Roberts A."/>
            <person name="Saif S."/>
            <person name="Shea T."/>
            <person name="Sisk P."/>
            <person name="Sykes S."/>
            <person name="Wortman J."/>
            <person name="Nusbaum C."/>
            <person name="Birren B."/>
        </authorList>
    </citation>
    <scope>NUCLEOTIDE SEQUENCE [LARGE SCALE GENOMIC DNA]</scope>
    <source>
        <strain evidence="1 2">P10297</strain>
    </source>
</reference>
<name>W2YU76_PHYNI</name>
<dbReference type="AlphaFoldDB" id="W2YU76"/>
<gene>
    <name evidence="1" type="ORF">F442_14690</name>
</gene>